<comment type="caution">
    <text evidence="6">The sequence shown here is derived from an EMBL/GenBank/DDBJ whole genome shotgun (WGS) entry which is preliminary data.</text>
</comment>
<keyword evidence="3" id="KW-0998">Cell outer membrane</keyword>
<dbReference type="Pfam" id="PF14905">
    <property type="entry name" value="OMP_b-brl_3"/>
    <property type="match status" value="1"/>
</dbReference>
<evidence type="ECO:0000256" key="3">
    <source>
        <dbReference type="ARBA" id="ARBA00023237"/>
    </source>
</evidence>
<feature type="signal peptide" evidence="4">
    <location>
        <begin position="1"/>
        <end position="20"/>
    </location>
</feature>
<feature type="chain" id="PRO_5047294055" evidence="4">
    <location>
        <begin position="21"/>
        <end position="804"/>
    </location>
</feature>
<dbReference type="Gene3D" id="2.60.40.1120">
    <property type="entry name" value="Carboxypeptidase-like, regulatory domain"/>
    <property type="match status" value="1"/>
</dbReference>
<dbReference type="PANTHER" id="PTHR40980">
    <property type="entry name" value="PLUG DOMAIN-CONTAINING PROTEIN"/>
    <property type="match status" value="1"/>
</dbReference>
<evidence type="ECO:0000256" key="1">
    <source>
        <dbReference type="ARBA" id="ARBA00004442"/>
    </source>
</evidence>
<sequence>MKLAALHLLGLLAVSTSSLAQFSIKGRIIDQENSGVTFANVLLLSPADSSLVKGAVTDDKGYYTLANVKQGQYMIQSYLIGYAKSYSDVFSLRDNKQLAMRDIVLSEDSEQLEEVVVKAQKPLYEVELGKMVINVSSSITSSGQSAIDVLEKSPGVTVNRQDNTFALGGKNGVIVLMNGKRSRMPLEAVYQLLSSLNAGDIEKIEIMTVPPAKYDADGDAGFINIVMKSGGNTGTNGTVMLNAGYATGPRLGSSINLSHQREKIGVYGSYSFGYRGRQVLWDNYRENETDLESTKASTEAVRDGKRPSHNYTAGMDYSIGTNTILGLLVSGYDNRLDRQANTDSEFNYSVSEDTLINLDVGEKDNWSHIMGNVNLQHTFNKGQVLTANLDYLVYDNYNRQEYANQYYEGDGTPLNLEENRLTKETPINLWVGKLDYSMDINKKIKAELGVKGTFSALVNDVVFEEKVNGDWQIGSAFTSYADLTEDVYAAYGSLNVELSSKTNMSAGLRYEHTMTYLSTVDESGLVDRNYGNYFPSFFLSHKLNEHNTLQFSYGRRITRPSFNQMAPWVIFHDPYTYFSGNASIYPTMTNSVKAEYSRKSVLFSVQYSHDDNVIMRFQPTLDPATNVMVLTSDNIDTRKTVASNLSFPIALSMWWEMQNNISANWQMIETQLSDQKMKRSQFGFQANTTQIFMLPADFTVELSGFYVSPIINGYFNWLSRGFVNLGVQKDFGSAGTLRFSCNDIFETGQYRWRTTEDATFNFTGRYKYEKRIFLASYTYQFGNNKVQKRKRSVGSSEEMRRVDN</sequence>
<dbReference type="RefSeq" id="WP_264137331.1">
    <property type="nucleotide sequence ID" value="NZ_JAOYOD010000001.1"/>
</dbReference>
<reference evidence="6 7" key="1">
    <citation type="submission" date="2022-10" db="EMBL/GenBank/DDBJ databases">
        <title>Comparative genomics and taxonomic characterization of three novel marine species of genus Reichenbachiella exhibiting antioxidant and polysaccharide degradation activities.</title>
        <authorList>
            <person name="Muhammad N."/>
            <person name="Lee Y.-J."/>
            <person name="Ko J."/>
            <person name="Kim S.-G."/>
        </authorList>
    </citation>
    <scope>NUCLEOTIDE SEQUENCE [LARGE SCALE GENOMIC DNA]</scope>
    <source>
        <strain evidence="6 7">ABR2-5</strain>
    </source>
</reference>
<dbReference type="EMBL" id="JAOYOD010000001">
    <property type="protein sequence ID" value="MCV9386526.1"/>
    <property type="molecule type" value="Genomic_DNA"/>
</dbReference>
<evidence type="ECO:0000256" key="2">
    <source>
        <dbReference type="ARBA" id="ARBA00023136"/>
    </source>
</evidence>
<feature type="domain" description="Outer membrane protein beta-barrel" evidence="5">
    <location>
        <begin position="377"/>
        <end position="779"/>
    </location>
</feature>
<dbReference type="InterPro" id="IPR037066">
    <property type="entry name" value="Plug_dom_sf"/>
</dbReference>
<dbReference type="SUPFAM" id="SSF49464">
    <property type="entry name" value="Carboxypeptidase regulatory domain-like"/>
    <property type="match status" value="1"/>
</dbReference>
<dbReference type="InterPro" id="IPR041700">
    <property type="entry name" value="OMP_b-brl_3"/>
</dbReference>
<evidence type="ECO:0000313" key="6">
    <source>
        <dbReference type="EMBL" id="MCV9386526.1"/>
    </source>
</evidence>
<dbReference type="SUPFAM" id="SSF56935">
    <property type="entry name" value="Porins"/>
    <property type="match status" value="1"/>
</dbReference>
<accession>A0ABT3CS41</accession>
<dbReference type="Proteomes" id="UP001300692">
    <property type="component" value="Unassembled WGS sequence"/>
</dbReference>
<dbReference type="Gene3D" id="2.170.130.10">
    <property type="entry name" value="TonB-dependent receptor, plug domain"/>
    <property type="match status" value="1"/>
</dbReference>
<organism evidence="6 7">
    <name type="scientific">Reichenbachiella ulvae</name>
    <dbReference type="NCBI Taxonomy" id="2980104"/>
    <lineage>
        <taxon>Bacteria</taxon>
        <taxon>Pseudomonadati</taxon>
        <taxon>Bacteroidota</taxon>
        <taxon>Cytophagia</taxon>
        <taxon>Cytophagales</taxon>
        <taxon>Reichenbachiellaceae</taxon>
        <taxon>Reichenbachiella</taxon>
    </lineage>
</organism>
<dbReference type="PANTHER" id="PTHR40980:SF4">
    <property type="entry name" value="TONB-DEPENDENT RECEPTOR-LIKE BETA-BARREL DOMAIN-CONTAINING PROTEIN"/>
    <property type="match status" value="1"/>
</dbReference>
<dbReference type="Gene3D" id="2.40.170.20">
    <property type="entry name" value="TonB-dependent receptor, beta-barrel domain"/>
    <property type="match status" value="1"/>
</dbReference>
<evidence type="ECO:0000313" key="7">
    <source>
        <dbReference type="Proteomes" id="UP001300692"/>
    </source>
</evidence>
<dbReference type="InterPro" id="IPR036942">
    <property type="entry name" value="Beta-barrel_TonB_sf"/>
</dbReference>
<proteinExistence type="predicted"/>
<dbReference type="Pfam" id="PF13715">
    <property type="entry name" value="CarbopepD_reg_2"/>
    <property type="match status" value="1"/>
</dbReference>
<name>A0ABT3CS41_9BACT</name>
<keyword evidence="2" id="KW-0472">Membrane</keyword>
<evidence type="ECO:0000256" key="4">
    <source>
        <dbReference type="SAM" id="SignalP"/>
    </source>
</evidence>
<keyword evidence="7" id="KW-1185">Reference proteome</keyword>
<evidence type="ECO:0000259" key="5">
    <source>
        <dbReference type="Pfam" id="PF14905"/>
    </source>
</evidence>
<protein>
    <submittedName>
        <fullName evidence="6">TonB-dependent receptor family protein</fullName>
    </submittedName>
</protein>
<gene>
    <name evidence="6" type="ORF">N7U62_07630</name>
</gene>
<keyword evidence="6" id="KW-0675">Receptor</keyword>
<dbReference type="InterPro" id="IPR008969">
    <property type="entry name" value="CarboxyPept-like_regulatory"/>
</dbReference>
<keyword evidence="4" id="KW-0732">Signal</keyword>
<comment type="subcellular location">
    <subcellularLocation>
        <location evidence="1">Cell outer membrane</location>
    </subcellularLocation>
</comment>